<keyword evidence="3" id="KW-1185">Reference proteome</keyword>
<proteinExistence type="predicted"/>
<gene>
    <name evidence="2" type="ORF">CUNI_LOCUS10551</name>
</gene>
<evidence type="ECO:0000313" key="3">
    <source>
        <dbReference type="Proteomes" id="UP000678393"/>
    </source>
</evidence>
<keyword evidence="1" id="KW-0732">Signal</keyword>
<dbReference type="Proteomes" id="UP000678393">
    <property type="component" value="Unassembled WGS sequence"/>
</dbReference>
<organism evidence="2 3">
    <name type="scientific">Candidula unifasciata</name>
    <dbReference type="NCBI Taxonomy" id="100452"/>
    <lineage>
        <taxon>Eukaryota</taxon>
        <taxon>Metazoa</taxon>
        <taxon>Spiralia</taxon>
        <taxon>Lophotrochozoa</taxon>
        <taxon>Mollusca</taxon>
        <taxon>Gastropoda</taxon>
        <taxon>Heterobranchia</taxon>
        <taxon>Euthyneura</taxon>
        <taxon>Panpulmonata</taxon>
        <taxon>Eupulmonata</taxon>
        <taxon>Stylommatophora</taxon>
        <taxon>Helicina</taxon>
        <taxon>Helicoidea</taxon>
        <taxon>Geomitridae</taxon>
        <taxon>Candidula</taxon>
    </lineage>
</organism>
<dbReference type="AlphaFoldDB" id="A0A8S3Z6D0"/>
<feature type="signal peptide" evidence="1">
    <location>
        <begin position="1"/>
        <end position="23"/>
    </location>
</feature>
<protein>
    <recommendedName>
        <fullName evidence="4">Sfi1 spindle body domain-containing protein</fullName>
    </recommendedName>
</protein>
<comment type="caution">
    <text evidence="2">The sequence shown here is derived from an EMBL/GenBank/DDBJ whole genome shotgun (WGS) entry which is preliminary data.</text>
</comment>
<feature type="chain" id="PRO_5035920843" description="Sfi1 spindle body domain-containing protein" evidence="1">
    <location>
        <begin position="24"/>
        <end position="214"/>
    </location>
</feature>
<name>A0A8S3Z6D0_9EUPU</name>
<evidence type="ECO:0000256" key="1">
    <source>
        <dbReference type="SAM" id="SignalP"/>
    </source>
</evidence>
<reference evidence="2" key="1">
    <citation type="submission" date="2021-04" db="EMBL/GenBank/DDBJ databases">
        <authorList>
            <consortium name="Molecular Ecology Group"/>
        </authorList>
    </citation>
    <scope>NUCLEOTIDE SEQUENCE</scope>
</reference>
<accession>A0A8S3Z6D0</accession>
<feature type="non-terminal residue" evidence="2">
    <location>
        <position position="1"/>
    </location>
</feature>
<evidence type="ECO:0000313" key="2">
    <source>
        <dbReference type="EMBL" id="CAG5124993.1"/>
    </source>
</evidence>
<evidence type="ECO:0008006" key="4">
    <source>
        <dbReference type="Google" id="ProtNLM"/>
    </source>
</evidence>
<sequence>MLLISKICCLKCALIIQVQFFRAWQRYTVSCREHRNRKETLAHASEMFCRHRLLSSLLTVWRARASHSSKMKQASSLYHLRGLRKGFQALRWSVRQSKNLTSTLEVRVQAILIKASFQKWKTGAERRRQENLRKVFNMWRCFVSETHKIRHMTEIICENVKTDVLRCWKKIFNKRVKKNLAYNQVRTTLLRHTFASWRAHYSQQKEKRDKYSLA</sequence>
<dbReference type="EMBL" id="CAJHNH020001924">
    <property type="protein sequence ID" value="CAG5124993.1"/>
    <property type="molecule type" value="Genomic_DNA"/>
</dbReference>